<evidence type="ECO:0000256" key="4">
    <source>
        <dbReference type="ARBA" id="ARBA00022692"/>
    </source>
</evidence>
<comment type="subcellular location">
    <subcellularLocation>
        <location evidence="1 10">Endoplasmic reticulum membrane</location>
        <topology evidence="1 10">Multi-pass membrane protein</topology>
    </subcellularLocation>
    <subcellularLocation>
        <location evidence="10">Golgi apparatus membrane</location>
        <topology evidence="10">Multi-pass membrane protein</topology>
    </subcellularLocation>
</comment>
<accession>A0A072PI10</accession>
<dbReference type="GO" id="GO:0006665">
    <property type="term" value="P:sphingolipid metabolic process"/>
    <property type="evidence" value="ECO:0007669"/>
    <property type="project" value="UniProtKB-UniRule"/>
</dbReference>
<name>A0A072PI10_9EURO</name>
<evidence type="ECO:0000256" key="9">
    <source>
        <dbReference type="ARBA" id="ARBA00023136"/>
    </source>
</evidence>
<evidence type="ECO:0000256" key="2">
    <source>
        <dbReference type="ARBA" id="ARBA00009187"/>
    </source>
</evidence>
<evidence type="ECO:0000256" key="3">
    <source>
        <dbReference type="ARBA" id="ARBA00022448"/>
    </source>
</evidence>
<comment type="caution">
    <text evidence="10">Lacks conserved residue(s) required for the propagation of feature annotation.</text>
</comment>
<keyword evidence="3 10" id="KW-0813">Transport</keyword>
<evidence type="ECO:0000256" key="7">
    <source>
        <dbReference type="ARBA" id="ARBA00023055"/>
    </source>
</evidence>
<evidence type="ECO:0000256" key="6">
    <source>
        <dbReference type="ARBA" id="ARBA00022989"/>
    </source>
</evidence>
<dbReference type="PANTHER" id="PTHR14467:SF0">
    <property type="entry name" value="PROTEIN ARV1"/>
    <property type="match status" value="1"/>
</dbReference>
<dbReference type="Pfam" id="PF04161">
    <property type="entry name" value="Arv1"/>
    <property type="match status" value="1"/>
</dbReference>
<organism evidence="11 12">
    <name type="scientific">Exophiala aquamarina CBS 119918</name>
    <dbReference type="NCBI Taxonomy" id="1182545"/>
    <lineage>
        <taxon>Eukaryota</taxon>
        <taxon>Fungi</taxon>
        <taxon>Dikarya</taxon>
        <taxon>Ascomycota</taxon>
        <taxon>Pezizomycotina</taxon>
        <taxon>Eurotiomycetes</taxon>
        <taxon>Chaetothyriomycetidae</taxon>
        <taxon>Chaetothyriales</taxon>
        <taxon>Herpotrichiellaceae</taxon>
        <taxon>Exophiala</taxon>
    </lineage>
</organism>
<comment type="caution">
    <text evidence="11">The sequence shown here is derived from an EMBL/GenBank/DDBJ whole genome shotgun (WGS) entry which is preliminary data.</text>
</comment>
<dbReference type="STRING" id="1182545.A0A072PI10"/>
<comment type="function">
    <text evidence="10">Regulates also the sphingolipid metabolism.</text>
</comment>
<dbReference type="AlphaFoldDB" id="A0A072PI10"/>
<dbReference type="GO" id="GO:0016125">
    <property type="term" value="P:sterol metabolic process"/>
    <property type="evidence" value="ECO:0007669"/>
    <property type="project" value="UniProtKB-UniRule"/>
</dbReference>
<dbReference type="RefSeq" id="XP_013261962.1">
    <property type="nucleotide sequence ID" value="XM_013406508.1"/>
</dbReference>
<dbReference type="VEuPathDB" id="FungiDB:A1O9_04216"/>
<evidence type="ECO:0000256" key="5">
    <source>
        <dbReference type="ARBA" id="ARBA00022824"/>
    </source>
</evidence>
<comment type="similarity">
    <text evidence="2 10">Belongs to the ARV1 family.</text>
</comment>
<dbReference type="GO" id="GO:0000139">
    <property type="term" value="C:Golgi membrane"/>
    <property type="evidence" value="ECO:0007669"/>
    <property type="project" value="UniProtKB-SubCell"/>
</dbReference>
<gene>
    <name evidence="11" type="ORF">A1O9_04216</name>
</gene>
<proteinExistence type="inferred from homology"/>
<keyword evidence="4 10" id="KW-0812">Transmembrane</keyword>
<dbReference type="PANTHER" id="PTHR14467">
    <property type="entry name" value="ARV1"/>
    <property type="match status" value="1"/>
</dbReference>
<dbReference type="InterPro" id="IPR007290">
    <property type="entry name" value="Arv1"/>
</dbReference>
<keyword evidence="6 10" id="KW-1133">Transmembrane helix</keyword>
<keyword evidence="10" id="KW-0333">Golgi apparatus</keyword>
<evidence type="ECO:0000256" key="1">
    <source>
        <dbReference type="ARBA" id="ARBA00004477"/>
    </source>
</evidence>
<dbReference type="Proteomes" id="UP000027920">
    <property type="component" value="Unassembled WGS sequence"/>
</dbReference>
<dbReference type="GO" id="GO:0032541">
    <property type="term" value="C:cortical endoplasmic reticulum"/>
    <property type="evidence" value="ECO:0007669"/>
    <property type="project" value="TreeGrafter"/>
</dbReference>
<keyword evidence="8 10" id="KW-0443">Lipid metabolism</keyword>
<keyword evidence="9 10" id="KW-0472">Membrane</keyword>
<protein>
    <recommendedName>
        <fullName evidence="10">Protein ARV</fullName>
    </recommendedName>
</protein>
<dbReference type="GO" id="GO:0005789">
    <property type="term" value="C:endoplasmic reticulum membrane"/>
    <property type="evidence" value="ECO:0007669"/>
    <property type="project" value="UniProtKB-SubCell"/>
</dbReference>
<evidence type="ECO:0000313" key="11">
    <source>
        <dbReference type="EMBL" id="KEF59372.1"/>
    </source>
</evidence>
<feature type="transmembrane region" description="Helical" evidence="10">
    <location>
        <begin position="123"/>
        <end position="141"/>
    </location>
</feature>
<dbReference type="EMBL" id="AMGV01000003">
    <property type="protein sequence ID" value="KEF59372.1"/>
    <property type="molecule type" value="Genomic_DNA"/>
</dbReference>
<evidence type="ECO:0000313" key="12">
    <source>
        <dbReference type="Proteomes" id="UP000027920"/>
    </source>
</evidence>
<sequence length="304" mass="33378">MPICISCSTPVKHLYTTYSKADDRSLGKGVRLTQCPNCKRFADKYVEHDFVVLFIDLLLIKPQVYRHLLFNRLGRSDDKFDPSILRLGTLLVLFDVYITWARIERTSPVKNDGVTNSRLTQMPILTQYIFFLTMNILATVAQHGIIRTLARVLLSQPDIHGDDIKSPTSTGEGGLSQATVVPGHASPNAISTALLVSSCSKLFPILLVIWPTEAKEGDPFGFAFQASNYVGWAVLLNNIEALLILLNCGYKIATGLAFAGVVARWLIEGWVLNLVGLGIDTSPIGDILTALSYASSWLDLGPGR</sequence>
<dbReference type="HOGENOM" id="CLU_057366_0_0_1"/>
<comment type="function">
    <text evidence="10">Mediator of sterol homeostasis involved in sterol uptake, trafficking and distribution into membranes.</text>
</comment>
<feature type="transmembrane region" description="Helical" evidence="10">
    <location>
        <begin position="84"/>
        <end position="103"/>
    </location>
</feature>
<evidence type="ECO:0000256" key="8">
    <source>
        <dbReference type="ARBA" id="ARBA00023098"/>
    </source>
</evidence>
<evidence type="ECO:0000256" key="10">
    <source>
        <dbReference type="RuleBase" id="RU368065"/>
    </source>
</evidence>
<dbReference type="GO" id="GO:0032366">
    <property type="term" value="P:intracellular sterol transport"/>
    <property type="evidence" value="ECO:0007669"/>
    <property type="project" value="UniProtKB-UniRule"/>
</dbReference>
<keyword evidence="10" id="KW-0746">Sphingolipid metabolism</keyword>
<keyword evidence="7 10" id="KW-0445">Lipid transport</keyword>
<reference evidence="11 12" key="1">
    <citation type="submission" date="2013-03" db="EMBL/GenBank/DDBJ databases">
        <title>The Genome Sequence of Exophiala aquamarina CBS 119918.</title>
        <authorList>
            <consortium name="The Broad Institute Genomics Platform"/>
            <person name="Cuomo C."/>
            <person name="de Hoog S."/>
            <person name="Gorbushina A."/>
            <person name="Walker B."/>
            <person name="Young S.K."/>
            <person name="Zeng Q."/>
            <person name="Gargeya S."/>
            <person name="Fitzgerald M."/>
            <person name="Haas B."/>
            <person name="Abouelleil A."/>
            <person name="Allen A.W."/>
            <person name="Alvarado L."/>
            <person name="Arachchi H.M."/>
            <person name="Berlin A.M."/>
            <person name="Chapman S.B."/>
            <person name="Gainer-Dewar J."/>
            <person name="Goldberg J."/>
            <person name="Griggs A."/>
            <person name="Gujja S."/>
            <person name="Hansen M."/>
            <person name="Howarth C."/>
            <person name="Imamovic A."/>
            <person name="Ireland A."/>
            <person name="Larimer J."/>
            <person name="McCowan C."/>
            <person name="Murphy C."/>
            <person name="Pearson M."/>
            <person name="Poon T.W."/>
            <person name="Priest M."/>
            <person name="Roberts A."/>
            <person name="Saif S."/>
            <person name="Shea T."/>
            <person name="Sisk P."/>
            <person name="Sykes S."/>
            <person name="Wortman J."/>
            <person name="Nusbaum C."/>
            <person name="Birren B."/>
        </authorList>
    </citation>
    <scope>NUCLEOTIDE SEQUENCE [LARGE SCALE GENOMIC DNA]</scope>
    <source>
        <strain evidence="11 12">CBS 119918</strain>
    </source>
</reference>
<keyword evidence="12" id="KW-1185">Reference proteome</keyword>
<dbReference type="GO" id="GO:0097036">
    <property type="term" value="P:regulation of plasma membrane sterol distribution"/>
    <property type="evidence" value="ECO:0007669"/>
    <property type="project" value="UniProtKB-UniRule"/>
</dbReference>
<dbReference type="GeneID" id="25279149"/>
<dbReference type="OrthoDB" id="2192830at2759"/>
<keyword evidence="5 10" id="KW-0256">Endoplasmic reticulum</keyword>